<dbReference type="PROSITE" id="PS00061">
    <property type="entry name" value="ADH_SHORT"/>
    <property type="match status" value="1"/>
</dbReference>
<dbReference type="CDD" id="cd05324">
    <property type="entry name" value="carb_red_PTCR-like_SDR_c"/>
    <property type="match status" value="2"/>
</dbReference>
<organism evidence="4 5">
    <name type="scientific">Xanthoceras sorbifolium</name>
    <dbReference type="NCBI Taxonomy" id="99658"/>
    <lineage>
        <taxon>Eukaryota</taxon>
        <taxon>Viridiplantae</taxon>
        <taxon>Streptophyta</taxon>
        <taxon>Embryophyta</taxon>
        <taxon>Tracheophyta</taxon>
        <taxon>Spermatophyta</taxon>
        <taxon>Magnoliopsida</taxon>
        <taxon>eudicotyledons</taxon>
        <taxon>Gunneridae</taxon>
        <taxon>Pentapetalae</taxon>
        <taxon>rosids</taxon>
        <taxon>malvids</taxon>
        <taxon>Sapindales</taxon>
        <taxon>Sapindaceae</taxon>
        <taxon>Xanthoceroideae</taxon>
        <taxon>Xanthoceras</taxon>
    </lineage>
</organism>
<protein>
    <submittedName>
        <fullName evidence="4">Uncharacterized protein</fullName>
    </submittedName>
</protein>
<keyword evidence="5" id="KW-1185">Reference proteome</keyword>
<dbReference type="PRINTS" id="PR00080">
    <property type="entry name" value="SDRFAMILY"/>
</dbReference>
<dbReference type="InterPro" id="IPR002347">
    <property type="entry name" value="SDR_fam"/>
</dbReference>
<evidence type="ECO:0000256" key="3">
    <source>
        <dbReference type="ARBA" id="ARBA00023002"/>
    </source>
</evidence>
<keyword evidence="2" id="KW-0521">NADP</keyword>
<evidence type="ECO:0000256" key="2">
    <source>
        <dbReference type="ARBA" id="ARBA00022857"/>
    </source>
</evidence>
<dbReference type="PANTHER" id="PTHR43490:SF98">
    <property type="entry name" value="OS02G0640600 PROTEIN"/>
    <property type="match status" value="1"/>
</dbReference>
<reference evidence="4 5" key="1">
    <citation type="submission" date="2021-02" db="EMBL/GenBank/DDBJ databases">
        <title>Plant Genome Project.</title>
        <authorList>
            <person name="Zhang R.-G."/>
        </authorList>
    </citation>
    <scope>NUCLEOTIDE SEQUENCE [LARGE SCALE GENOMIC DNA]</scope>
    <source>
        <tissue evidence="4">Leaves</tissue>
    </source>
</reference>
<evidence type="ECO:0000313" key="5">
    <source>
        <dbReference type="Proteomes" id="UP000827721"/>
    </source>
</evidence>
<dbReference type="PRINTS" id="PR00081">
    <property type="entry name" value="GDHRDH"/>
</dbReference>
<comment type="caution">
    <text evidence="4">The sequence shown here is derived from an EMBL/GenBank/DDBJ whole genome shotgun (WGS) entry which is preliminary data.</text>
</comment>
<proteinExistence type="inferred from homology"/>
<dbReference type="Proteomes" id="UP000827721">
    <property type="component" value="Unassembled WGS sequence"/>
</dbReference>
<dbReference type="Pfam" id="PF00106">
    <property type="entry name" value="adh_short"/>
    <property type="match status" value="2"/>
</dbReference>
<accession>A0ABQ8INB5</accession>
<sequence length="641" mass="69833">MVEALVPHLWLSNAARIINVFFYKGQLKKRELKMNYRANFLRIINRGSLEKEGYVKTDLTCNIVVLTAVEGAENLSNPSSKSMAELTKRCAVVTGANKGIGLETVRQLALNGVMVVLTARDEKRGLEAVEKLKESGLSDHVVFHQADVADSDSIASLAEFIKSQFGKLDILVNNAGIGGVIVDTDALASSGGGGGAPANWSNIMTQTYQLAEECLETNYYGAKRMSQALIPLLHLSDSPRIVNVSSSMGMLKHISNEWAKGVLDDAENLTENSVDEVLSEFLKDLKEDSLETKGWPHFLSAYTVAKAAMNAYTRILAKKYPNFCINCVCPGYVKTDINCNTGILPVEEGAASPVRYAVVTGANKGIGFEICKQLASNGVTVVLTARDKKTGVEAVQKLKESGLDNVIFHQLDVTDPASIEVLSNFIRNQFGKLDILVNNAGIAGISADDPDALAASAKDENGLPIKWNESINQTYELAEKCLQTNYYGTKKMCEALIPLLQISDNARIVNVSSSIGMLKNVANEKVKGVLSDIDNVTEEKIDEVLKELLKDFKEGSLDTKGWPINMFAYTLSKATINTYTRILAKKYPNFRINCVCPGYIKTDLNFNTGFLTVEEGAESPVSWSVEIDSGNVSYGADLVPF</sequence>
<dbReference type="EMBL" id="JAFEMO010000001">
    <property type="protein sequence ID" value="KAH7577883.1"/>
    <property type="molecule type" value="Genomic_DNA"/>
</dbReference>
<dbReference type="InterPro" id="IPR020904">
    <property type="entry name" value="Sc_DH/Rdtase_CS"/>
</dbReference>
<keyword evidence="3" id="KW-0560">Oxidoreductase</keyword>
<evidence type="ECO:0000256" key="1">
    <source>
        <dbReference type="ARBA" id="ARBA00006484"/>
    </source>
</evidence>
<gene>
    <name evidence="4" type="ORF">JRO89_XS01G0311500</name>
</gene>
<evidence type="ECO:0000313" key="4">
    <source>
        <dbReference type="EMBL" id="KAH7577883.1"/>
    </source>
</evidence>
<dbReference type="Gene3D" id="3.40.50.720">
    <property type="entry name" value="NAD(P)-binding Rossmann-like Domain"/>
    <property type="match status" value="2"/>
</dbReference>
<name>A0ABQ8INB5_9ROSI</name>
<dbReference type="InterPro" id="IPR036291">
    <property type="entry name" value="NAD(P)-bd_dom_sf"/>
</dbReference>
<dbReference type="SUPFAM" id="SSF51735">
    <property type="entry name" value="NAD(P)-binding Rossmann-fold domains"/>
    <property type="match status" value="2"/>
</dbReference>
<comment type="similarity">
    <text evidence="1">Belongs to the short-chain dehydrogenases/reductases (SDR) family.</text>
</comment>
<dbReference type="InterPro" id="IPR045313">
    <property type="entry name" value="CBR1-like"/>
</dbReference>
<dbReference type="PANTHER" id="PTHR43490">
    <property type="entry name" value="(+)-NEOMENTHOL DEHYDROGENASE"/>
    <property type="match status" value="1"/>
</dbReference>